<evidence type="ECO:0000313" key="1">
    <source>
        <dbReference type="EMBL" id="MFC7439891.1"/>
    </source>
</evidence>
<gene>
    <name evidence="1" type="ORF">ACFQNG_01750</name>
</gene>
<evidence type="ECO:0000313" key="2">
    <source>
        <dbReference type="Proteomes" id="UP001596500"/>
    </source>
</evidence>
<proteinExistence type="predicted"/>
<accession>A0ABW2RFX6</accession>
<dbReference type="EMBL" id="JBHTBW010000006">
    <property type="protein sequence ID" value="MFC7439891.1"/>
    <property type="molecule type" value="Genomic_DNA"/>
</dbReference>
<reference evidence="2" key="1">
    <citation type="journal article" date="2019" name="Int. J. Syst. Evol. Microbiol.">
        <title>The Global Catalogue of Microorganisms (GCM) 10K type strain sequencing project: providing services to taxonomists for standard genome sequencing and annotation.</title>
        <authorList>
            <consortium name="The Broad Institute Genomics Platform"/>
            <consortium name="The Broad Institute Genome Sequencing Center for Infectious Disease"/>
            <person name="Wu L."/>
            <person name="Ma J."/>
        </authorList>
    </citation>
    <scope>NUCLEOTIDE SEQUENCE [LARGE SCALE GENOMIC DNA]</scope>
    <source>
        <strain evidence="2">CGMCC 1.12942</strain>
    </source>
</reference>
<protein>
    <submittedName>
        <fullName evidence="1">DUF5819 family protein</fullName>
    </submittedName>
</protein>
<comment type="caution">
    <text evidence="1">The sequence shown here is derived from an EMBL/GenBank/DDBJ whole genome shotgun (WGS) entry which is preliminary data.</text>
</comment>
<keyword evidence="2" id="KW-1185">Reference proteome</keyword>
<dbReference type="RefSeq" id="WP_379863086.1">
    <property type="nucleotide sequence ID" value="NZ_JBHTBW010000006.1"/>
</dbReference>
<dbReference type="Proteomes" id="UP001596500">
    <property type="component" value="Unassembled WGS sequence"/>
</dbReference>
<name>A0ABW2RFX6_9BACL</name>
<dbReference type="Pfam" id="PF19136">
    <property type="entry name" value="DUF5819"/>
    <property type="match status" value="1"/>
</dbReference>
<organism evidence="1 2">
    <name type="scientific">Laceyella putida</name>
    <dbReference type="NCBI Taxonomy" id="110101"/>
    <lineage>
        <taxon>Bacteria</taxon>
        <taxon>Bacillati</taxon>
        <taxon>Bacillota</taxon>
        <taxon>Bacilli</taxon>
        <taxon>Bacillales</taxon>
        <taxon>Thermoactinomycetaceae</taxon>
        <taxon>Laceyella</taxon>
    </lineage>
</organism>
<dbReference type="InterPro" id="IPR043857">
    <property type="entry name" value="DUF5819"/>
</dbReference>
<sequence length="220" mass="25587">MNRWCKKMIFFSLPVLLSFALIVHFTLIILQVMPLNPLSLSLGNAVKSYTTPLFKQNWHLFAPNPISSNRLIYIKLRTKTKQESGWIDITTPLIQAKFTHYITPMNKISHIPSKIFSQIYQSNERSVKLKLKSRNQEKSRVHMAIDQVQDIKGERTKELIYRFAFAAATKILPPQQIDAINIRLVNEKAVPYAERNNPHASTERKYHELGWRPYAAVKAW</sequence>